<reference evidence="7" key="1">
    <citation type="submission" date="2020-02" db="EMBL/GenBank/DDBJ databases">
        <title>Flavobacterium sp. genome.</title>
        <authorList>
            <person name="Jung H.S."/>
            <person name="Baek J.H."/>
            <person name="Jeon C.O."/>
        </authorList>
    </citation>
    <scope>NUCLEOTIDE SEQUENCE</scope>
    <source>
        <strain evidence="7">SE-s28</strain>
    </source>
</reference>
<accession>A0A972FLU7</accession>
<dbReference type="Pfam" id="PF04932">
    <property type="entry name" value="Wzy_C"/>
    <property type="match status" value="1"/>
</dbReference>
<evidence type="ECO:0000256" key="5">
    <source>
        <dbReference type="SAM" id="Phobius"/>
    </source>
</evidence>
<evidence type="ECO:0000256" key="2">
    <source>
        <dbReference type="ARBA" id="ARBA00022692"/>
    </source>
</evidence>
<keyword evidence="2 5" id="KW-0812">Transmembrane</keyword>
<feature type="transmembrane region" description="Helical" evidence="5">
    <location>
        <begin position="65"/>
        <end position="88"/>
    </location>
</feature>
<feature type="domain" description="O-antigen ligase-related" evidence="6">
    <location>
        <begin position="100"/>
        <end position="278"/>
    </location>
</feature>
<dbReference type="Proteomes" id="UP000712080">
    <property type="component" value="Unassembled WGS sequence"/>
</dbReference>
<comment type="subcellular location">
    <subcellularLocation>
        <location evidence="1">Membrane</location>
        <topology evidence="1">Multi-pass membrane protein</topology>
    </subcellularLocation>
</comment>
<name>A0A972FLU7_9FLAO</name>
<evidence type="ECO:0000256" key="3">
    <source>
        <dbReference type="ARBA" id="ARBA00022989"/>
    </source>
</evidence>
<feature type="transmembrane region" description="Helical" evidence="5">
    <location>
        <begin position="100"/>
        <end position="127"/>
    </location>
</feature>
<comment type="caution">
    <text evidence="7">The sequence shown here is derived from an EMBL/GenBank/DDBJ whole genome shotgun (WGS) entry which is preliminary data.</text>
</comment>
<proteinExistence type="predicted"/>
<organism evidence="7 8">
    <name type="scientific">Flavobacterium silvaticum</name>
    <dbReference type="NCBI Taxonomy" id="1852020"/>
    <lineage>
        <taxon>Bacteria</taxon>
        <taxon>Pseudomonadati</taxon>
        <taxon>Bacteroidota</taxon>
        <taxon>Flavobacteriia</taxon>
        <taxon>Flavobacteriales</taxon>
        <taxon>Flavobacteriaceae</taxon>
        <taxon>Flavobacterium</taxon>
    </lineage>
</organism>
<dbReference type="RefSeq" id="WP_169527482.1">
    <property type="nucleotide sequence ID" value="NZ_JAAMPU010000105.1"/>
</dbReference>
<evidence type="ECO:0000313" key="8">
    <source>
        <dbReference type="Proteomes" id="UP000712080"/>
    </source>
</evidence>
<feature type="transmembrane region" description="Helical" evidence="5">
    <location>
        <begin position="139"/>
        <end position="158"/>
    </location>
</feature>
<evidence type="ECO:0000256" key="4">
    <source>
        <dbReference type="ARBA" id="ARBA00023136"/>
    </source>
</evidence>
<dbReference type="GO" id="GO:0016020">
    <property type="term" value="C:membrane"/>
    <property type="evidence" value="ECO:0007669"/>
    <property type="project" value="UniProtKB-SubCell"/>
</dbReference>
<gene>
    <name evidence="7" type="ORF">G6047_10085</name>
</gene>
<feature type="transmembrane region" description="Helical" evidence="5">
    <location>
        <begin position="294"/>
        <end position="313"/>
    </location>
</feature>
<sequence>MSKELMLIVVPVCFMLLPVFPKEQTTKILRYFSYAMIVYAVSYLIRAVARFAISHDSSVFFYHELVTLEVNAIHVSVYFALALCWFLSAPGINHTRIFCAALLGGMIVLLSSKIMLTVTAILVIWHLFSARQIWNRKAALILGTVILFGGILLSGKIIQRFSEEFLTVTNENTLNTKPSSQGHVFNKSISEAWNTEQFTPNDYFPGTAFRVYQVRIFTEMLSQDAIFWNGYGLNASYDKIAQKAVEHHLYSGYGEFNFHNQYVQNFADLGIFGLLLLLAMLILSLKKGAKNKDFVHISFTVLMISLFLTESFLWRQRGVTFFTAMYCLFNSVVATKPLPKKNKSL</sequence>
<evidence type="ECO:0000259" key="6">
    <source>
        <dbReference type="Pfam" id="PF04932"/>
    </source>
</evidence>
<keyword evidence="8" id="KW-1185">Reference proteome</keyword>
<dbReference type="InterPro" id="IPR007016">
    <property type="entry name" value="O-antigen_ligase-rel_domated"/>
</dbReference>
<keyword evidence="3 5" id="KW-1133">Transmembrane helix</keyword>
<dbReference type="AlphaFoldDB" id="A0A972FLU7"/>
<protein>
    <recommendedName>
        <fullName evidence="6">O-antigen ligase-related domain-containing protein</fullName>
    </recommendedName>
</protein>
<evidence type="ECO:0000313" key="7">
    <source>
        <dbReference type="EMBL" id="NMH28381.1"/>
    </source>
</evidence>
<feature type="transmembrane region" description="Helical" evidence="5">
    <location>
        <begin position="31"/>
        <end position="53"/>
    </location>
</feature>
<dbReference type="EMBL" id="JAAMPU010000105">
    <property type="protein sequence ID" value="NMH28381.1"/>
    <property type="molecule type" value="Genomic_DNA"/>
</dbReference>
<feature type="transmembrane region" description="Helical" evidence="5">
    <location>
        <begin position="262"/>
        <end position="282"/>
    </location>
</feature>
<evidence type="ECO:0000256" key="1">
    <source>
        <dbReference type="ARBA" id="ARBA00004141"/>
    </source>
</evidence>
<keyword evidence="4 5" id="KW-0472">Membrane</keyword>